<organism evidence="4 5">
    <name type="scientific">Paenibacillus harenae</name>
    <dbReference type="NCBI Taxonomy" id="306543"/>
    <lineage>
        <taxon>Bacteria</taxon>
        <taxon>Bacillati</taxon>
        <taxon>Bacillota</taxon>
        <taxon>Bacilli</taxon>
        <taxon>Bacillales</taxon>
        <taxon>Paenibacillaceae</taxon>
        <taxon>Paenibacillus</taxon>
    </lineage>
</organism>
<evidence type="ECO:0000313" key="4">
    <source>
        <dbReference type="EMBL" id="MDQ0116386.1"/>
    </source>
</evidence>
<reference evidence="4 5" key="1">
    <citation type="submission" date="2023-07" db="EMBL/GenBank/DDBJ databases">
        <title>Sorghum-associated microbial communities from plants grown in Nebraska, USA.</title>
        <authorList>
            <person name="Schachtman D."/>
        </authorList>
    </citation>
    <scope>NUCLEOTIDE SEQUENCE [LARGE SCALE GENOMIC DNA]</scope>
    <source>
        <strain evidence="4 5">CC482</strain>
    </source>
</reference>
<feature type="domain" description="DUF4179" evidence="2">
    <location>
        <begin position="44"/>
        <end position="134"/>
    </location>
</feature>
<keyword evidence="1" id="KW-0812">Transmembrane</keyword>
<dbReference type="Proteomes" id="UP001229346">
    <property type="component" value="Unassembled WGS sequence"/>
</dbReference>
<keyword evidence="5" id="KW-1185">Reference proteome</keyword>
<accession>A0ABT9U9R8</accession>
<evidence type="ECO:0008006" key="6">
    <source>
        <dbReference type="Google" id="ProtNLM"/>
    </source>
</evidence>
<dbReference type="EMBL" id="JAUSSU010000019">
    <property type="protein sequence ID" value="MDQ0116386.1"/>
    <property type="molecule type" value="Genomic_DNA"/>
</dbReference>
<dbReference type="InterPro" id="IPR040680">
    <property type="entry name" value="DUF5643"/>
</dbReference>
<evidence type="ECO:0000259" key="3">
    <source>
        <dbReference type="Pfam" id="PF18705"/>
    </source>
</evidence>
<evidence type="ECO:0000256" key="1">
    <source>
        <dbReference type="SAM" id="Phobius"/>
    </source>
</evidence>
<dbReference type="Gene3D" id="2.60.40.1630">
    <property type="entry name" value="bacillus anthracis domain"/>
    <property type="match status" value="1"/>
</dbReference>
<protein>
    <recommendedName>
        <fullName evidence="6">DUF4179 domain-containing protein</fullName>
    </recommendedName>
</protein>
<dbReference type="RefSeq" id="WP_307208447.1">
    <property type="nucleotide sequence ID" value="NZ_JAUSSU010000019.1"/>
</dbReference>
<evidence type="ECO:0000313" key="5">
    <source>
        <dbReference type="Proteomes" id="UP001229346"/>
    </source>
</evidence>
<gene>
    <name evidence="4" type="ORF">J2T15_005866</name>
</gene>
<dbReference type="Pfam" id="PF13786">
    <property type="entry name" value="DUF4179"/>
    <property type="match status" value="1"/>
</dbReference>
<name>A0ABT9U9R8_PAEHA</name>
<feature type="domain" description="DUF5643" evidence="3">
    <location>
        <begin position="238"/>
        <end position="346"/>
    </location>
</feature>
<keyword evidence="1" id="KW-0472">Membrane</keyword>
<comment type="caution">
    <text evidence="4">The sequence shown here is derived from an EMBL/GenBank/DDBJ whole genome shotgun (WGS) entry which is preliminary data.</text>
</comment>
<sequence length="452" mass="49365">MNDHEPDMELNRMLRQSYSPVPELVSSRVDETLLSLKKRNRLPRKAAVGVTAAVASLALLVGSSFVSPTIAGALTNTPLIGSVFEMVGDAGLQLSGQKGLATKLNQAAEDKGIRMTVTDVLYDGIRLAIGYTIEAEHFVTPSNAEMLINGEPVETLLGGGGSSEVGNNQYTGYLDYEADGTLPDQFELTLKLKGIQHYSNDTGWQTTKGSWNFRLPVSKLTEGITVRSFDETPPSATSGETTLSVKKVTMTPAITAINVELAEKSTVVERGFFVYDDKGQQLQYSGYRGDSDYSKELDLYKTEYRIHFSPIEALPEFLVIKPYKLDTSGKTLVKNQTAFDPELLPIALTQGGTGTVTITEAELLPDKTVLHFKVEGLDPFNQANSFWLEDGNGELLTKLGAPKLADRSTYSFTQEYAPLQLEDSSGKSMYLAGWKLPAPAIWDELAVKIPVK</sequence>
<feature type="transmembrane region" description="Helical" evidence="1">
    <location>
        <begin position="46"/>
        <end position="66"/>
    </location>
</feature>
<dbReference type="InterPro" id="IPR025436">
    <property type="entry name" value="DUF4179"/>
</dbReference>
<proteinExistence type="predicted"/>
<dbReference type="Pfam" id="PF18705">
    <property type="entry name" value="DUF5643"/>
    <property type="match status" value="1"/>
</dbReference>
<keyword evidence="1" id="KW-1133">Transmembrane helix</keyword>
<evidence type="ECO:0000259" key="2">
    <source>
        <dbReference type="Pfam" id="PF13786"/>
    </source>
</evidence>